<dbReference type="EMBL" id="CM056802">
    <property type="protein sequence ID" value="KAJ8708044.1"/>
    <property type="molecule type" value="Genomic_DNA"/>
</dbReference>
<dbReference type="Proteomes" id="UP001231649">
    <property type="component" value="Chromosome 26"/>
</dbReference>
<organism evidence="1 2">
    <name type="scientific">Mythimna loreyi</name>
    <dbReference type="NCBI Taxonomy" id="667449"/>
    <lineage>
        <taxon>Eukaryota</taxon>
        <taxon>Metazoa</taxon>
        <taxon>Ecdysozoa</taxon>
        <taxon>Arthropoda</taxon>
        <taxon>Hexapoda</taxon>
        <taxon>Insecta</taxon>
        <taxon>Pterygota</taxon>
        <taxon>Neoptera</taxon>
        <taxon>Endopterygota</taxon>
        <taxon>Lepidoptera</taxon>
        <taxon>Glossata</taxon>
        <taxon>Ditrysia</taxon>
        <taxon>Noctuoidea</taxon>
        <taxon>Noctuidae</taxon>
        <taxon>Noctuinae</taxon>
        <taxon>Hadenini</taxon>
        <taxon>Mythimna</taxon>
    </lineage>
</organism>
<reference evidence="1" key="1">
    <citation type="submission" date="2023-03" db="EMBL/GenBank/DDBJ databases">
        <title>Chromosome-level genomes of two armyworms, Mythimna separata and Mythimna loreyi, provide insights into the biosynthesis and reception of sex pheromones.</title>
        <authorList>
            <person name="Zhao H."/>
        </authorList>
    </citation>
    <scope>NUCLEOTIDE SEQUENCE</scope>
    <source>
        <strain evidence="1">BeijingLab</strain>
    </source>
</reference>
<gene>
    <name evidence="1" type="ORF">PYW08_010410</name>
</gene>
<protein>
    <submittedName>
        <fullName evidence="1">Uncharacterized protein</fullName>
    </submittedName>
</protein>
<sequence length="387" mass="43390">MECCNDKSVTTGDNILKCSVCRGKHHTACLNLVPKQVAALGNKYRASWKCPSCCNVTRRGGSNLNTPVRSYTELPACDHSMDMSCDNLDQMAFGSSPSVNNKTQVAEKLLTSVSCNDFASFTQNLRATLSEWRADMNRDMLLLRDDIQSTLAEVRNEMQTLRSEQILIKQRVTDLRDDVIVLQTSSQSQSTEYEILKKRVDELNSRPAADVSELISGLETKIDLLAQQARQCNVEICNLPEKRNENLPAIIEAIGTALKSPISLSSIVSVHRVPHAHQQNTRPKNVILKLTSRLHRDNLLSAFRKAGSLKTDQIGIAGTPYNIYLNEHLTLAKKQLFRKVRDIAKKRNHKYVWINNGTILVREREGASAFAIRSDNDINKIKTKSAE</sequence>
<proteinExistence type="predicted"/>
<name>A0ACC2Q769_9NEOP</name>
<evidence type="ECO:0000313" key="2">
    <source>
        <dbReference type="Proteomes" id="UP001231649"/>
    </source>
</evidence>
<comment type="caution">
    <text evidence="1">The sequence shown here is derived from an EMBL/GenBank/DDBJ whole genome shotgun (WGS) entry which is preliminary data.</text>
</comment>
<keyword evidence="2" id="KW-1185">Reference proteome</keyword>
<accession>A0ACC2Q769</accession>
<evidence type="ECO:0000313" key="1">
    <source>
        <dbReference type="EMBL" id="KAJ8708044.1"/>
    </source>
</evidence>